<proteinExistence type="predicted"/>
<feature type="compositionally biased region" description="Polar residues" evidence="1">
    <location>
        <begin position="79"/>
        <end position="99"/>
    </location>
</feature>
<dbReference type="AlphaFoldDB" id="A0A4Y2IIF3"/>
<sequence>MPIKIPAPRFATELRSSRDILIKFQPDSPDLNTIMSFSQNNFFTNEPIWNKGNGTNQMERQEQSSQISKARWEGGKNQFRMSSTSNNQSRALNSANCYD</sequence>
<keyword evidence="3" id="KW-1185">Reference proteome</keyword>
<evidence type="ECO:0000313" key="3">
    <source>
        <dbReference type="Proteomes" id="UP000499080"/>
    </source>
</evidence>
<organism evidence="2 3">
    <name type="scientific">Araneus ventricosus</name>
    <name type="common">Orbweaver spider</name>
    <name type="synonym">Epeira ventricosa</name>
    <dbReference type="NCBI Taxonomy" id="182803"/>
    <lineage>
        <taxon>Eukaryota</taxon>
        <taxon>Metazoa</taxon>
        <taxon>Ecdysozoa</taxon>
        <taxon>Arthropoda</taxon>
        <taxon>Chelicerata</taxon>
        <taxon>Arachnida</taxon>
        <taxon>Araneae</taxon>
        <taxon>Araneomorphae</taxon>
        <taxon>Entelegynae</taxon>
        <taxon>Araneoidea</taxon>
        <taxon>Araneidae</taxon>
        <taxon>Araneus</taxon>
    </lineage>
</organism>
<feature type="region of interest" description="Disordered" evidence="1">
    <location>
        <begin position="48"/>
        <end position="99"/>
    </location>
</feature>
<evidence type="ECO:0000256" key="1">
    <source>
        <dbReference type="SAM" id="MobiDB-lite"/>
    </source>
</evidence>
<dbReference type="EMBL" id="BGPR01002690">
    <property type="protein sequence ID" value="GBM77445.1"/>
    <property type="molecule type" value="Genomic_DNA"/>
</dbReference>
<feature type="compositionally biased region" description="Polar residues" evidence="1">
    <location>
        <begin position="52"/>
        <end position="68"/>
    </location>
</feature>
<accession>A0A4Y2IIF3</accession>
<gene>
    <name evidence="2" type="ORF">AVEN_3015_1</name>
</gene>
<reference evidence="2 3" key="1">
    <citation type="journal article" date="2019" name="Sci. Rep.">
        <title>Orb-weaving spider Araneus ventricosus genome elucidates the spidroin gene catalogue.</title>
        <authorList>
            <person name="Kono N."/>
            <person name="Nakamura H."/>
            <person name="Ohtoshi R."/>
            <person name="Moran D.A.P."/>
            <person name="Shinohara A."/>
            <person name="Yoshida Y."/>
            <person name="Fujiwara M."/>
            <person name="Mori M."/>
            <person name="Tomita M."/>
            <person name="Arakawa K."/>
        </authorList>
    </citation>
    <scope>NUCLEOTIDE SEQUENCE [LARGE SCALE GENOMIC DNA]</scope>
</reference>
<evidence type="ECO:0000313" key="2">
    <source>
        <dbReference type="EMBL" id="GBM77445.1"/>
    </source>
</evidence>
<name>A0A4Y2IIF3_ARAVE</name>
<dbReference type="Proteomes" id="UP000499080">
    <property type="component" value="Unassembled WGS sequence"/>
</dbReference>
<protein>
    <submittedName>
        <fullName evidence="2">Uncharacterized protein</fullName>
    </submittedName>
</protein>
<comment type="caution">
    <text evidence="2">The sequence shown here is derived from an EMBL/GenBank/DDBJ whole genome shotgun (WGS) entry which is preliminary data.</text>
</comment>